<dbReference type="Gene3D" id="3.10.350.10">
    <property type="entry name" value="LysM domain"/>
    <property type="match status" value="1"/>
</dbReference>
<dbReference type="PROSITE" id="PS51782">
    <property type="entry name" value="LYSM"/>
    <property type="match status" value="1"/>
</dbReference>
<dbReference type="InterPro" id="IPR018392">
    <property type="entry name" value="LysM"/>
</dbReference>
<proteinExistence type="predicted"/>
<name>A0A5S9MWJ3_9GAMM</name>
<evidence type="ECO:0000256" key="1">
    <source>
        <dbReference type="SAM" id="SignalP"/>
    </source>
</evidence>
<feature type="domain" description="LysM" evidence="2">
    <location>
        <begin position="33"/>
        <end position="81"/>
    </location>
</feature>
<accession>A0A5S9MWJ3</accession>
<dbReference type="SUPFAM" id="SSF54106">
    <property type="entry name" value="LysM domain"/>
    <property type="match status" value="1"/>
</dbReference>
<gene>
    <name evidence="3" type="ORF">DPBNPPHM_00575</name>
</gene>
<evidence type="ECO:0000259" key="2">
    <source>
        <dbReference type="PROSITE" id="PS51782"/>
    </source>
</evidence>
<sequence>MKRFKRLLIGALLVIPAFSLLADSLRLRSDHPNTYYVKKGDTLWDISATFLENPWRWPEIWHINKQIDNPHLIFPGDKLALIKVTETNPQTGDEEIREKLTVIERGPIILGPGHAKITPQIRTERVDQAIPTIPLDQIGVFLSKSRVEDVETLNNAPYVIAADGTRIVAGAGDIVYARGNFDEDKETYGIYRPGKLFEHPKTGEVLGVQSLSIGTAKVIETHGDIRKLQVETSSEEVRITDRLLPSIDRKIASNFFPRAPESPIDAEIIAVEGGVSQVGTLNVVVLSAGEREGLVRGDVLSIRQAGEVVKDRITNDVIQLPSVESGLLIVFRTFEKMSYGLIVDASRPLEVGDLVTNPR</sequence>
<dbReference type="PANTHER" id="PTHR34700">
    <property type="entry name" value="POTASSIUM BINDING PROTEIN KBP"/>
    <property type="match status" value="1"/>
</dbReference>
<evidence type="ECO:0000313" key="4">
    <source>
        <dbReference type="Proteomes" id="UP000434580"/>
    </source>
</evidence>
<dbReference type="Pfam" id="PF01476">
    <property type="entry name" value="LysM"/>
    <property type="match status" value="1"/>
</dbReference>
<feature type="chain" id="PRO_5030137897" description="LysM domain-containing protein" evidence="1">
    <location>
        <begin position="23"/>
        <end position="359"/>
    </location>
</feature>
<feature type="signal peptide" evidence="1">
    <location>
        <begin position="1"/>
        <end position="22"/>
    </location>
</feature>
<dbReference type="PANTHER" id="PTHR34700:SF4">
    <property type="entry name" value="PHAGE-LIKE ELEMENT PBSX PROTEIN XKDP"/>
    <property type="match status" value="1"/>
</dbReference>
<dbReference type="EMBL" id="CACSII010000001">
    <property type="protein sequence ID" value="CAA0083347.1"/>
    <property type="molecule type" value="Genomic_DNA"/>
</dbReference>
<evidence type="ECO:0000313" key="3">
    <source>
        <dbReference type="EMBL" id="CAA0083347.1"/>
    </source>
</evidence>
<reference evidence="3 4" key="1">
    <citation type="submission" date="2019-11" db="EMBL/GenBank/DDBJ databases">
        <authorList>
            <person name="Holert J."/>
        </authorList>
    </citation>
    <scope>NUCLEOTIDE SEQUENCE [LARGE SCALE GENOMIC DNA]</scope>
    <source>
        <strain evidence="3">BC5_2</strain>
    </source>
</reference>
<dbReference type="CDD" id="cd00118">
    <property type="entry name" value="LysM"/>
    <property type="match status" value="1"/>
</dbReference>
<dbReference type="Proteomes" id="UP000434580">
    <property type="component" value="Unassembled WGS sequence"/>
</dbReference>
<organism evidence="3 4">
    <name type="scientific">BD1-7 clade bacterium</name>
    <dbReference type="NCBI Taxonomy" id="2029982"/>
    <lineage>
        <taxon>Bacteria</taxon>
        <taxon>Pseudomonadati</taxon>
        <taxon>Pseudomonadota</taxon>
        <taxon>Gammaproteobacteria</taxon>
        <taxon>Cellvibrionales</taxon>
        <taxon>Spongiibacteraceae</taxon>
        <taxon>BD1-7 clade</taxon>
    </lineage>
</organism>
<keyword evidence="1" id="KW-0732">Signal</keyword>
<dbReference type="InterPro" id="IPR036779">
    <property type="entry name" value="LysM_dom_sf"/>
</dbReference>
<dbReference type="AlphaFoldDB" id="A0A5S9MWJ3"/>
<dbReference type="OrthoDB" id="9765158at2"/>
<protein>
    <recommendedName>
        <fullName evidence="2">LysM domain-containing protein</fullName>
    </recommendedName>
</protein>
<dbReference type="InterPro" id="IPR052196">
    <property type="entry name" value="Bact_Kbp"/>
</dbReference>